<dbReference type="AlphaFoldDB" id="A0A194RK22"/>
<dbReference type="EMBL" id="KQ460118">
    <property type="protein sequence ID" value="KPJ17685.1"/>
    <property type="molecule type" value="Genomic_DNA"/>
</dbReference>
<reference evidence="7 8" key="1">
    <citation type="journal article" date="2015" name="Nat. Commun.">
        <title>Outbred genome sequencing and CRISPR/Cas9 gene editing in butterflies.</title>
        <authorList>
            <person name="Li X."/>
            <person name="Fan D."/>
            <person name="Zhang W."/>
            <person name="Liu G."/>
            <person name="Zhang L."/>
            <person name="Zhao L."/>
            <person name="Fang X."/>
            <person name="Chen L."/>
            <person name="Dong Y."/>
            <person name="Chen Y."/>
            <person name="Ding Y."/>
            <person name="Zhao R."/>
            <person name="Feng M."/>
            <person name="Zhu Y."/>
            <person name="Feng Y."/>
            <person name="Jiang X."/>
            <person name="Zhu D."/>
            <person name="Xiang H."/>
            <person name="Feng X."/>
            <person name="Li S."/>
            <person name="Wang J."/>
            <person name="Zhang G."/>
            <person name="Kronforst M.R."/>
            <person name="Wang W."/>
        </authorList>
    </citation>
    <scope>NUCLEOTIDE SEQUENCE [LARGE SCALE GENOMIC DNA]</scope>
    <source>
        <strain evidence="7">Ya'a_city_454_Pm</strain>
        <tissue evidence="7">Whole body</tissue>
    </source>
</reference>
<dbReference type="Proteomes" id="UP000053240">
    <property type="component" value="Unassembled WGS sequence"/>
</dbReference>
<feature type="chain" id="PRO_5008265277" evidence="5">
    <location>
        <begin position="21"/>
        <end position="370"/>
    </location>
</feature>
<protein>
    <submittedName>
        <fullName evidence="7">Lipase member H-B</fullName>
    </submittedName>
</protein>
<sequence>MAQCAAVTLLGVLGVLGVLGAVGAKGAEGGSGEAPDLAQLLPPLLGASLEELVRVASNSCDALPLDALYSQTHVPDVQLIEYGRGSQLAYPLSEAHERLRARLPAALAASALTLYVPGWWNTPHDDSSAAIVSALLDRHATVLLLDTRPVFCKGYIASAAGVGGLAHRLYKFIKSLQAEGWPLSSVRLVGFSLGAHVAGVTGKLVRKHLRRRLERIVALDPARPCFARPSRWRLASGDARFVQVVHTSAGVLGLAEPLGHADVYANGVLAPQPECEDRSAALALGCDHAQAWRLYAASVSDSRTLSASRCADWAELSAGRCTGAEAALGYSCSADTRGLYLYKSPAPARKQEPQLRVFNPLDLFTWLLQR</sequence>
<keyword evidence="3" id="KW-0964">Secreted</keyword>
<evidence type="ECO:0000256" key="5">
    <source>
        <dbReference type="SAM" id="SignalP"/>
    </source>
</evidence>
<evidence type="ECO:0000313" key="7">
    <source>
        <dbReference type="EMBL" id="KPJ17685.1"/>
    </source>
</evidence>
<dbReference type="PANTHER" id="PTHR11610">
    <property type="entry name" value="LIPASE"/>
    <property type="match status" value="1"/>
</dbReference>
<dbReference type="PANTHER" id="PTHR11610:SF173">
    <property type="entry name" value="LIPASE DOMAIN-CONTAINING PROTEIN-RELATED"/>
    <property type="match status" value="1"/>
</dbReference>
<keyword evidence="8" id="KW-1185">Reference proteome</keyword>
<dbReference type="GO" id="GO:0005615">
    <property type="term" value="C:extracellular space"/>
    <property type="evidence" value="ECO:0007669"/>
    <property type="project" value="TreeGrafter"/>
</dbReference>
<feature type="domain" description="Lipase" evidence="6">
    <location>
        <begin position="110"/>
        <end position="324"/>
    </location>
</feature>
<accession>A0A194RK22</accession>
<name>A0A194RK22_PAPMA</name>
<dbReference type="Pfam" id="PF00151">
    <property type="entry name" value="Lipase"/>
    <property type="match status" value="1"/>
</dbReference>
<gene>
    <name evidence="7" type="ORF">RR48_07169</name>
</gene>
<dbReference type="InterPro" id="IPR000734">
    <property type="entry name" value="TAG_lipase"/>
</dbReference>
<keyword evidence="5" id="KW-0732">Signal</keyword>
<dbReference type="GO" id="GO:0016042">
    <property type="term" value="P:lipid catabolic process"/>
    <property type="evidence" value="ECO:0007669"/>
    <property type="project" value="TreeGrafter"/>
</dbReference>
<dbReference type="GO" id="GO:0016298">
    <property type="term" value="F:lipase activity"/>
    <property type="evidence" value="ECO:0007669"/>
    <property type="project" value="InterPro"/>
</dbReference>
<dbReference type="InParanoid" id="A0A194RK22"/>
<evidence type="ECO:0000259" key="6">
    <source>
        <dbReference type="Pfam" id="PF00151"/>
    </source>
</evidence>
<comment type="similarity">
    <text evidence="2 4">Belongs to the AB hydrolase superfamily. Lipase family.</text>
</comment>
<dbReference type="KEGG" id="pmac:106707935"/>
<evidence type="ECO:0000256" key="4">
    <source>
        <dbReference type="RuleBase" id="RU004262"/>
    </source>
</evidence>
<organism evidence="7 8">
    <name type="scientific">Papilio machaon</name>
    <name type="common">Old World swallowtail butterfly</name>
    <dbReference type="NCBI Taxonomy" id="76193"/>
    <lineage>
        <taxon>Eukaryota</taxon>
        <taxon>Metazoa</taxon>
        <taxon>Ecdysozoa</taxon>
        <taxon>Arthropoda</taxon>
        <taxon>Hexapoda</taxon>
        <taxon>Insecta</taxon>
        <taxon>Pterygota</taxon>
        <taxon>Neoptera</taxon>
        <taxon>Endopterygota</taxon>
        <taxon>Lepidoptera</taxon>
        <taxon>Glossata</taxon>
        <taxon>Ditrysia</taxon>
        <taxon>Papilionoidea</taxon>
        <taxon>Papilionidae</taxon>
        <taxon>Papilioninae</taxon>
        <taxon>Papilio</taxon>
    </lineage>
</organism>
<dbReference type="GO" id="GO:0017171">
    <property type="term" value="F:serine hydrolase activity"/>
    <property type="evidence" value="ECO:0007669"/>
    <property type="project" value="TreeGrafter"/>
</dbReference>
<evidence type="ECO:0000256" key="3">
    <source>
        <dbReference type="ARBA" id="ARBA00022525"/>
    </source>
</evidence>
<comment type="subcellular location">
    <subcellularLocation>
        <location evidence="1">Secreted</location>
    </subcellularLocation>
</comment>
<evidence type="ECO:0000256" key="1">
    <source>
        <dbReference type="ARBA" id="ARBA00004613"/>
    </source>
</evidence>
<dbReference type="Gene3D" id="3.40.50.1820">
    <property type="entry name" value="alpha/beta hydrolase"/>
    <property type="match status" value="1"/>
</dbReference>
<evidence type="ECO:0000313" key="8">
    <source>
        <dbReference type="Proteomes" id="UP000053240"/>
    </source>
</evidence>
<dbReference type="InterPro" id="IPR013818">
    <property type="entry name" value="Lipase"/>
</dbReference>
<dbReference type="SUPFAM" id="SSF53474">
    <property type="entry name" value="alpha/beta-Hydrolases"/>
    <property type="match status" value="1"/>
</dbReference>
<dbReference type="InterPro" id="IPR029058">
    <property type="entry name" value="AB_hydrolase_fold"/>
</dbReference>
<proteinExistence type="inferred from homology"/>
<dbReference type="PRINTS" id="PR00821">
    <property type="entry name" value="TAGLIPASE"/>
</dbReference>
<feature type="signal peptide" evidence="5">
    <location>
        <begin position="1"/>
        <end position="20"/>
    </location>
</feature>
<evidence type="ECO:0000256" key="2">
    <source>
        <dbReference type="ARBA" id="ARBA00010701"/>
    </source>
</evidence>